<organism evidence="1 2">
    <name type="scientific">Tritrichomonas foetus</name>
    <dbReference type="NCBI Taxonomy" id="1144522"/>
    <lineage>
        <taxon>Eukaryota</taxon>
        <taxon>Metamonada</taxon>
        <taxon>Parabasalia</taxon>
        <taxon>Tritrichomonadida</taxon>
        <taxon>Tritrichomonadidae</taxon>
        <taxon>Tritrichomonas</taxon>
    </lineage>
</organism>
<dbReference type="OrthoDB" id="10499845at2759"/>
<evidence type="ECO:0000313" key="2">
    <source>
        <dbReference type="Proteomes" id="UP000179807"/>
    </source>
</evidence>
<gene>
    <name evidence="1" type="ORF">TRFO_43200</name>
</gene>
<evidence type="ECO:0000313" key="1">
    <source>
        <dbReference type="EMBL" id="OHT13946.1"/>
    </source>
</evidence>
<dbReference type="Gene3D" id="1.25.40.480">
    <property type="match status" value="1"/>
</dbReference>
<dbReference type="GeneID" id="94849381"/>
<accession>A0A1J4KS70</accession>
<name>A0A1J4KS70_9EUKA</name>
<dbReference type="RefSeq" id="XP_068367082.1">
    <property type="nucleotide sequence ID" value="XM_068514677.1"/>
</dbReference>
<sequence>MRKKVDERKKNPLEFWSHVQKQFDYPDFVNVTRVHDAMQFDQSLVNSLFPFLTQQICITDNLDIKTRFDLLSENAQFNFISLISISQNLLTEVPKELLVDPFIRSIYEAYSEKPPKITISIPIEESHSEEQPPPEIQAERLTAEFYDELDTILMNYPKYAESVLAENLPVNSFQLFYNSITGFYLQQRSLEGSTFVMRFVVRPYIEKMTSSANRLVSDALLSVSPLISEIIIDEMMKPIVFNPNSLVYQFEFLQRLFRDKNICQKALSRLFQSRPPSLEPKLKKEALNLICTAIQKSPQLTEEGQRHILLHIRNQIEHWQNDDTAKLLIFFFKQQEITDQQSRQIATDSISLIPERMRQIAMQMLNRKS</sequence>
<dbReference type="VEuPathDB" id="TrichDB:TRFO_43200"/>
<dbReference type="Proteomes" id="UP000179807">
    <property type="component" value="Unassembled WGS sequence"/>
</dbReference>
<protein>
    <submittedName>
        <fullName evidence="1">Uncharacterized protein</fullName>
    </submittedName>
</protein>
<reference evidence="1" key="1">
    <citation type="submission" date="2016-10" db="EMBL/GenBank/DDBJ databases">
        <authorList>
            <person name="Benchimol M."/>
            <person name="Almeida L.G."/>
            <person name="Vasconcelos A.T."/>
            <person name="Perreira-Neves A."/>
            <person name="Rosa I.A."/>
            <person name="Tasca T."/>
            <person name="Bogo M.R."/>
            <person name="de Souza W."/>
        </authorList>
    </citation>
    <scope>NUCLEOTIDE SEQUENCE [LARGE SCALE GENOMIC DNA]</scope>
    <source>
        <strain evidence="1">K</strain>
    </source>
</reference>
<comment type="caution">
    <text evidence="1">The sequence shown here is derived from an EMBL/GenBank/DDBJ whole genome shotgun (WGS) entry which is preliminary data.</text>
</comment>
<proteinExistence type="predicted"/>
<dbReference type="AlphaFoldDB" id="A0A1J4KS70"/>
<keyword evidence="2" id="KW-1185">Reference proteome</keyword>
<dbReference type="EMBL" id="MLAK01000443">
    <property type="protein sequence ID" value="OHT13946.1"/>
    <property type="molecule type" value="Genomic_DNA"/>
</dbReference>